<dbReference type="EMBL" id="JAKREW010000054">
    <property type="protein sequence ID" value="MCG7508809.1"/>
    <property type="molecule type" value="Genomic_DNA"/>
</dbReference>
<gene>
    <name evidence="2" type="ORF">L4923_27605</name>
</gene>
<evidence type="ECO:0000313" key="3">
    <source>
        <dbReference type="Proteomes" id="UP001201701"/>
    </source>
</evidence>
<evidence type="ECO:0000313" key="2">
    <source>
        <dbReference type="EMBL" id="MCG7508809.1"/>
    </source>
</evidence>
<dbReference type="RefSeq" id="WP_239370312.1">
    <property type="nucleotide sequence ID" value="NZ_JAKREW010000054.1"/>
</dbReference>
<reference evidence="2 3" key="1">
    <citation type="submission" date="2022-02" db="EMBL/GenBank/DDBJ databases">
        <title>Draft genome sequence of Mezorhizobium retamae strain IRAMC:0171 isolated from Retama raetam nodules.</title>
        <authorList>
            <person name="Bengaied R."/>
            <person name="Sbissi I."/>
            <person name="Huber K."/>
            <person name="Ghodbane F."/>
            <person name="Nouioui I."/>
            <person name="Tarhouni M."/>
            <person name="Gtari M."/>
        </authorList>
    </citation>
    <scope>NUCLEOTIDE SEQUENCE [LARGE SCALE GENOMIC DNA]</scope>
    <source>
        <strain evidence="2 3">IRAMC:0171</strain>
    </source>
</reference>
<keyword evidence="1" id="KW-1133">Transmembrane helix</keyword>
<sequence>MKSVGIGAKRCFASKAIAAAPAENCAMLSRVRASMVFTALGLVVVGVVPAAMAAGDLGQPAPLDAATSTASLVQLCRDGRAEPPRGLMISTWM</sequence>
<keyword evidence="1" id="KW-0472">Membrane</keyword>
<organism evidence="2 3">
    <name type="scientific">Mesorhizobium retamae</name>
    <dbReference type="NCBI Taxonomy" id="2912854"/>
    <lineage>
        <taxon>Bacteria</taxon>
        <taxon>Pseudomonadati</taxon>
        <taxon>Pseudomonadota</taxon>
        <taxon>Alphaproteobacteria</taxon>
        <taxon>Hyphomicrobiales</taxon>
        <taxon>Phyllobacteriaceae</taxon>
        <taxon>Mesorhizobium</taxon>
    </lineage>
</organism>
<dbReference type="Proteomes" id="UP001201701">
    <property type="component" value="Unassembled WGS sequence"/>
</dbReference>
<name>A0ABS9QN02_9HYPH</name>
<evidence type="ECO:0000256" key="1">
    <source>
        <dbReference type="SAM" id="Phobius"/>
    </source>
</evidence>
<protein>
    <submittedName>
        <fullName evidence="2">Uncharacterized protein</fullName>
    </submittedName>
</protein>
<keyword evidence="1" id="KW-0812">Transmembrane</keyword>
<proteinExistence type="predicted"/>
<keyword evidence="3" id="KW-1185">Reference proteome</keyword>
<feature type="transmembrane region" description="Helical" evidence="1">
    <location>
        <begin position="36"/>
        <end position="54"/>
    </location>
</feature>
<accession>A0ABS9QN02</accession>
<comment type="caution">
    <text evidence="2">The sequence shown here is derived from an EMBL/GenBank/DDBJ whole genome shotgun (WGS) entry which is preliminary data.</text>
</comment>